<name>T2IZ65_CROWT</name>
<dbReference type="AlphaFoldDB" id="T2IZ65"/>
<evidence type="ECO:0000313" key="3">
    <source>
        <dbReference type="Proteomes" id="UP000017981"/>
    </source>
</evidence>
<accession>T2IZ65</accession>
<evidence type="ECO:0000256" key="1">
    <source>
        <dbReference type="SAM" id="MobiDB-lite"/>
    </source>
</evidence>
<comment type="caution">
    <text evidence="2">The sequence shown here is derived from an EMBL/GenBank/DDBJ whole genome shotgun (WGS) entry which is preliminary data.</text>
</comment>
<feature type="region of interest" description="Disordered" evidence="1">
    <location>
        <begin position="1"/>
        <end position="94"/>
    </location>
</feature>
<reference evidence="2 3" key="1">
    <citation type="submission" date="2013-01" db="EMBL/GenBank/DDBJ databases">
        <authorList>
            <person name="Bench S."/>
        </authorList>
    </citation>
    <scope>NUCLEOTIDE SEQUENCE [LARGE SCALE GENOMIC DNA]</scope>
    <source>
        <strain evidence="2 3">WH 0005</strain>
    </source>
</reference>
<sequence length="141" mass="14420">MVSKPSLGPSSNTERVIEADGSTTVTKKPPRSSPCSGNPAIPTKSVSGSIPFSPKMLNSPKSVAPLSTKSCRPPAGIAPVVSSTSKKTVNSSPSINSVSLTERVTVGPLPGITLSPSTMVKLATLFPMTLPSKEKISSSNT</sequence>
<organism evidence="2 3">
    <name type="scientific">Crocosphaera watsonii WH 0005</name>
    <dbReference type="NCBI Taxonomy" id="423472"/>
    <lineage>
        <taxon>Bacteria</taxon>
        <taxon>Bacillati</taxon>
        <taxon>Cyanobacteriota</taxon>
        <taxon>Cyanophyceae</taxon>
        <taxon>Oscillatoriophycideae</taxon>
        <taxon>Chroococcales</taxon>
        <taxon>Aphanothecaceae</taxon>
        <taxon>Crocosphaera</taxon>
    </lineage>
</organism>
<proteinExistence type="predicted"/>
<protein>
    <submittedName>
        <fullName evidence="2">Uncharacterized protein</fullName>
    </submittedName>
</protein>
<evidence type="ECO:0000313" key="2">
    <source>
        <dbReference type="EMBL" id="CCQ58926.1"/>
    </source>
</evidence>
<gene>
    <name evidence="2" type="ORF">CWATWH0005_3916</name>
</gene>
<reference evidence="2 3" key="2">
    <citation type="submission" date="2013-09" db="EMBL/GenBank/DDBJ databases">
        <title>Whole genome comparison of six Crocosphaera watsonii strains with differing phenotypes.</title>
        <authorList>
            <person name="Bench S.R."/>
            <person name="Heller P."/>
            <person name="Frank I."/>
            <person name="Arciniega M."/>
            <person name="Shilova I.N."/>
            <person name="Zehr J.P."/>
        </authorList>
    </citation>
    <scope>NUCLEOTIDE SEQUENCE [LARGE SCALE GENOMIC DNA]</scope>
    <source>
        <strain evidence="2 3">WH 0005</strain>
    </source>
</reference>
<feature type="compositionally biased region" description="Polar residues" evidence="1">
    <location>
        <begin position="59"/>
        <end position="70"/>
    </location>
</feature>
<dbReference type="Proteomes" id="UP000017981">
    <property type="component" value="Unassembled WGS sequence"/>
</dbReference>
<dbReference type="EMBL" id="CAQL01001127">
    <property type="protein sequence ID" value="CCQ58926.1"/>
    <property type="molecule type" value="Genomic_DNA"/>
</dbReference>
<feature type="compositionally biased region" description="Low complexity" evidence="1">
    <location>
        <begin position="79"/>
        <end position="94"/>
    </location>
</feature>